<comment type="caution">
    <text evidence="1">The sequence shown here is derived from an EMBL/GenBank/DDBJ whole genome shotgun (WGS) entry which is preliminary data.</text>
</comment>
<protein>
    <submittedName>
        <fullName evidence="1">Uncharacterized protein</fullName>
    </submittedName>
</protein>
<dbReference type="OrthoDB" id="15922at2759"/>
<sequence length="274" mass="32052">MVELYDSFGIKIYVDHNRTTSKVIDLQKKLFKIFLSRKVPHSLISIFDIAYHFDIQKRIKAHSQKIPRYPYIEINGKLWGEGDMVESRIEEIDVLIKELVNRKVESTANEKSLVDAFLSDTEPTDIESKPNLEIGYIDSSLNLIEWLSYGIVSNIWNPWRLPSEPVIPQDSADIEFEVVRTNWYGRHQYRTYRFTPSEIYRIHNNTVKATLFYKDIQLLTKVDSKNIIIKILNCEDQYIQAVEEDISKIIEVVTSRAYLVPFGENEWKSSVALN</sequence>
<dbReference type="Proteomes" id="UP000695562">
    <property type="component" value="Unassembled WGS sequence"/>
</dbReference>
<dbReference type="EMBL" id="AJWJ01000228">
    <property type="protein sequence ID" value="KAF2073077.1"/>
    <property type="molecule type" value="Genomic_DNA"/>
</dbReference>
<keyword evidence="2" id="KW-1185">Reference proteome</keyword>
<evidence type="ECO:0000313" key="2">
    <source>
        <dbReference type="Proteomes" id="UP000695562"/>
    </source>
</evidence>
<evidence type="ECO:0000313" key="1">
    <source>
        <dbReference type="EMBL" id="KAF2073077.1"/>
    </source>
</evidence>
<dbReference type="AlphaFoldDB" id="A0A8J4PTC3"/>
<proteinExistence type="predicted"/>
<reference evidence="1" key="1">
    <citation type="submission" date="2020-01" db="EMBL/GenBank/DDBJ databases">
        <title>Development of genomics and gene disruption for Polysphondylium violaceum indicates a role for the polyketide synthase stlB in stalk morphogenesis.</title>
        <authorList>
            <person name="Narita B."/>
            <person name="Kawabe Y."/>
            <person name="Kin K."/>
            <person name="Saito T."/>
            <person name="Gibbs R."/>
            <person name="Kuspa A."/>
            <person name="Muzny D."/>
            <person name="Queller D."/>
            <person name="Richards S."/>
            <person name="Strassman J."/>
            <person name="Sucgang R."/>
            <person name="Worley K."/>
            <person name="Schaap P."/>
        </authorList>
    </citation>
    <scope>NUCLEOTIDE SEQUENCE</scope>
    <source>
        <strain evidence="1">QSvi11</strain>
    </source>
</reference>
<organism evidence="1 2">
    <name type="scientific">Polysphondylium violaceum</name>
    <dbReference type="NCBI Taxonomy" id="133409"/>
    <lineage>
        <taxon>Eukaryota</taxon>
        <taxon>Amoebozoa</taxon>
        <taxon>Evosea</taxon>
        <taxon>Eumycetozoa</taxon>
        <taxon>Dictyostelia</taxon>
        <taxon>Dictyosteliales</taxon>
        <taxon>Dictyosteliaceae</taxon>
        <taxon>Polysphondylium</taxon>
    </lineage>
</organism>
<gene>
    <name evidence="1" type="ORF">CYY_005603</name>
</gene>
<name>A0A8J4PTC3_9MYCE</name>
<accession>A0A8J4PTC3</accession>